<comment type="function">
    <text evidence="12">The phosphoenolpyruvate-dependent sugar phosphotransferase system (sugar PTS), a major carbohydrate active transport system, catalyzes the phosphorylation of incoming sugar substrates concomitantly with their translocation across the cell membrane. This system is involved in sucrose transport.</text>
</comment>
<dbReference type="InterPro" id="IPR036878">
    <property type="entry name" value="Glu_permease_IIB"/>
</dbReference>
<dbReference type="InterPro" id="IPR003352">
    <property type="entry name" value="PTS_EIIC"/>
</dbReference>
<dbReference type="NCBIfam" id="TIGR00830">
    <property type="entry name" value="PTBA"/>
    <property type="match status" value="1"/>
</dbReference>
<evidence type="ECO:0000256" key="4">
    <source>
        <dbReference type="ARBA" id="ARBA00022597"/>
    </source>
</evidence>
<dbReference type="PROSITE" id="PS51093">
    <property type="entry name" value="PTS_EIIA_TYPE_1"/>
    <property type="match status" value="1"/>
</dbReference>
<dbReference type="InterPro" id="IPR013013">
    <property type="entry name" value="PTS_EIIC_1"/>
</dbReference>
<dbReference type="Pfam" id="PF00367">
    <property type="entry name" value="PTS_EIIB"/>
    <property type="match status" value="1"/>
</dbReference>
<evidence type="ECO:0000256" key="12">
    <source>
        <dbReference type="ARBA" id="ARBA00045139"/>
    </source>
</evidence>
<dbReference type="FunFam" id="2.70.70.10:FF:000001">
    <property type="entry name" value="PTS system glucose-specific IIA component"/>
    <property type="match status" value="1"/>
</dbReference>
<reference evidence="21 22" key="1">
    <citation type="submission" date="2020-02" db="EMBL/GenBank/DDBJ databases">
        <title>Characterization of vanA genotype vancomycin-resistant Enterococcus saigonensis VE80.</title>
        <authorList>
            <person name="Harada T."/>
            <person name="Motooka D."/>
            <person name="Nakamura S."/>
            <person name="Yamamoto Y."/>
            <person name="Kawahara R."/>
            <person name="Kawatsu K."/>
        </authorList>
    </citation>
    <scope>NUCLEOTIDE SEQUENCE [LARGE SCALE GENOMIC DNA]</scope>
    <source>
        <strain evidence="21 22">VE80</strain>
    </source>
</reference>
<feature type="active site" description="Phosphocysteine intermediate; for EIIB activity" evidence="16">
    <location>
        <position position="28"/>
    </location>
</feature>
<dbReference type="PROSITE" id="PS51098">
    <property type="entry name" value="PTS_EIIB_TYPE_1"/>
    <property type="match status" value="1"/>
</dbReference>
<dbReference type="InterPro" id="IPR011055">
    <property type="entry name" value="Dup_hybrid_motif"/>
</dbReference>
<feature type="transmembrane region" description="Helical" evidence="17">
    <location>
        <begin position="145"/>
        <end position="165"/>
    </location>
</feature>
<dbReference type="PROSITE" id="PS51103">
    <property type="entry name" value="PTS_EIIC_TYPE_1"/>
    <property type="match status" value="1"/>
</dbReference>
<evidence type="ECO:0000256" key="5">
    <source>
        <dbReference type="ARBA" id="ARBA00022679"/>
    </source>
</evidence>
<dbReference type="GO" id="GO:0015771">
    <property type="term" value="P:trehalose transport"/>
    <property type="evidence" value="ECO:0007669"/>
    <property type="project" value="TreeGrafter"/>
</dbReference>
<feature type="transmembrane region" description="Helical" evidence="17">
    <location>
        <begin position="242"/>
        <end position="264"/>
    </location>
</feature>
<evidence type="ECO:0000313" key="22">
    <source>
        <dbReference type="Proteomes" id="UP000502998"/>
    </source>
</evidence>
<dbReference type="AlphaFoldDB" id="A0A679IME8"/>
<dbReference type="RefSeq" id="WP_173103137.1">
    <property type="nucleotide sequence ID" value="NZ_AP022822.1"/>
</dbReference>
<feature type="transmembrane region" description="Helical" evidence="17">
    <location>
        <begin position="113"/>
        <end position="139"/>
    </location>
</feature>
<dbReference type="PANTHER" id="PTHR30175">
    <property type="entry name" value="PHOSPHOTRANSFERASE SYSTEM TRANSPORT PROTEIN"/>
    <property type="match status" value="1"/>
</dbReference>
<dbReference type="Pfam" id="PF00358">
    <property type="entry name" value="PTS_EIIA_1"/>
    <property type="match status" value="1"/>
</dbReference>
<dbReference type="PANTHER" id="PTHR30175:SF1">
    <property type="entry name" value="PTS SYSTEM ARBUTIN-, CELLOBIOSE-, AND SALICIN-SPECIFIC EIIBC COMPONENT-RELATED"/>
    <property type="match status" value="1"/>
</dbReference>
<feature type="transmembrane region" description="Helical" evidence="17">
    <location>
        <begin position="284"/>
        <end position="305"/>
    </location>
</feature>
<accession>A0A679IME8</accession>
<evidence type="ECO:0000256" key="15">
    <source>
        <dbReference type="ARBA" id="ARBA00081008"/>
    </source>
</evidence>
<dbReference type="EC" id="2.7.1.211" evidence="11"/>
<protein>
    <recommendedName>
        <fullName evidence="14">PTS system sucrose-specific EIIBCA component</fullName>
        <ecNumber evidence="11">2.7.1.211</ecNumber>
    </recommendedName>
    <alternativeName>
        <fullName evidence="15">EIIBCA-Scr</fullName>
    </alternativeName>
</protein>
<dbReference type="SUPFAM" id="SSF51261">
    <property type="entry name" value="Duplicated hybrid motif"/>
    <property type="match status" value="1"/>
</dbReference>
<keyword evidence="8" id="KW-0418">Kinase</keyword>
<dbReference type="PROSITE" id="PS00371">
    <property type="entry name" value="PTS_EIIA_TYPE_1_HIS"/>
    <property type="match status" value="1"/>
</dbReference>
<evidence type="ECO:0000256" key="1">
    <source>
        <dbReference type="ARBA" id="ARBA00004651"/>
    </source>
</evidence>
<evidence type="ECO:0000256" key="14">
    <source>
        <dbReference type="ARBA" id="ARBA00074554"/>
    </source>
</evidence>
<evidence type="ECO:0000256" key="10">
    <source>
        <dbReference type="ARBA" id="ARBA00023136"/>
    </source>
</evidence>
<dbReference type="Proteomes" id="UP000502998">
    <property type="component" value="Chromosome"/>
</dbReference>
<proteinExistence type="predicted"/>
<evidence type="ECO:0000313" key="21">
    <source>
        <dbReference type="EMBL" id="BCA85921.1"/>
    </source>
</evidence>
<keyword evidence="7 17" id="KW-0812">Transmembrane</keyword>
<evidence type="ECO:0000256" key="9">
    <source>
        <dbReference type="ARBA" id="ARBA00022989"/>
    </source>
</evidence>
<feature type="domain" description="PTS EIIC type-1" evidence="20">
    <location>
        <begin position="107"/>
        <end position="464"/>
    </location>
</feature>
<dbReference type="GO" id="GO:0008982">
    <property type="term" value="F:protein-N(PI)-phosphohistidine-sugar phosphotransferase activity"/>
    <property type="evidence" value="ECO:0007669"/>
    <property type="project" value="InterPro"/>
</dbReference>
<dbReference type="Gene3D" id="2.70.70.10">
    <property type="entry name" value="Glucose Permease (Domain IIA)"/>
    <property type="match status" value="1"/>
</dbReference>
<evidence type="ECO:0000259" key="19">
    <source>
        <dbReference type="PROSITE" id="PS51098"/>
    </source>
</evidence>
<evidence type="ECO:0000259" key="18">
    <source>
        <dbReference type="PROSITE" id="PS51093"/>
    </source>
</evidence>
<feature type="domain" description="PTS EIIA type-1" evidence="18">
    <location>
        <begin position="496"/>
        <end position="600"/>
    </location>
</feature>
<dbReference type="Gene3D" id="3.30.1360.60">
    <property type="entry name" value="Glucose permease domain IIB"/>
    <property type="match status" value="1"/>
</dbReference>
<sequence length="626" mass="67934">MSKKYEQLSKEILDSIGGTENISSMTHCQTRLRFVLKNNEIVDKEEVKKINGVVNVIESGGQFQVVIGTHVEEVYEEIDKLSDLSDEDESALNEGDKQQSFIGKFIDFISSTIAPVVPAIAGAGMIKAFLALLLLFNLISRESQTYFIVNFMADAVFYFLPFFLASTAAQKLKASPFLAMFLAGVLLHPNLSQLVSQGDPVAIFGVPMRLVNYSSSVIPILMIVFLQSYVERFLKKIIPDAIKIIFVPMLTVLFVGTIGLTILGPIGGYVGDYIAMGFEFLASYGNWAVVFMVATFWPLMVMFGIHYSLGPISTMQLATTGLENIVGPGAIISNISQGVAAFVVGFRTRKTAEKSVAISTGVTALMGITEPALYGINLPKRYPLISAMIGSACGGLYAGLTNVYRYATGASGIPAIPLYIGEDIWHLYNILIALVITIVVTAALTWVLSFKFENKDETADEVEKEILEEVSEIKLGGEVMFSPLKGKVVSLSEVEDEAFSSETLGKGVAIYPEDGIVVAPFEGEISALFPTKHAIGVVSNNGMEVLIHVGMDTVALNGEHFEAFVKKGDKVKKGQKLVTFDIDAISKAGYSTIVPVVVTNTNSYSDISIKKNDAIQFEDELLVAEI</sequence>
<evidence type="ECO:0000256" key="3">
    <source>
        <dbReference type="ARBA" id="ARBA00022475"/>
    </source>
</evidence>
<dbReference type="GO" id="GO:0016301">
    <property type="term" value="F:kinase activity"/>
    <property type="evidence" value="ECO:0007669"/>
    <property type="project" value="UniProtKB-KW"/>
</dbReference>
<dbReference type="SUPFAM" id="SSF55604">
    <property type="entry name" value="Glucose permease domain IIB"/>
    <property type="match status" value="1"/>
</dbReference>
<keyword evidence="3" id="KW-1003">Cell membrane</keyword>
<dbReference type="NCBIfam" id="TIGR01995">
    <property type="entry name" value="PTS-II-ABC-beta"/>
    <property type="match status" value="1"/>
</dbReference>
<keyword evidence="4" id="KW-0762">Sugar transport</keyword>
<dbReference type="EMBL" id="AP022822">
    <property type="protein sequence ID" value="BCA85921.1"/>
    <property type="molecule type" value="Genomic_DNA"/>
</dbReference>
<feature type="transmembrane region" description="Helical" evidence="17">
    <location>
        <begin position="210"/>
        <end position="230"/>
    </location>
</feature>
<dbReference type="InterPro" id="IPR018113">
    <property type="entry name" value="PTrfase_EIIB_Cys"/>
</dbReference>
<comment type="subcellular location">
    <subcellularLocation>
        <location evidence="1">Cell membrane</location>
        <topology evidence="1">Multi-pass membrane protein</topology>
    </subcellularLocation>
</comment>
<dbReference type="InterPro" id="IPR011297">
    <property type="entry name" value="PTS_IIABC_b_glu"/>
</dbReference>
<evidence type="ECO:0000256" key="16">
    <source>
        <dbReference type="PROSITE-ProRule" id="PRU00421"/>
    </source>
</evidence>
<feature type="transmembrane region" description="Helical" evidence="17">
    <location>
        <begin position="427"/>
        <end position="448"/>
    </location>
</feature>
<evidence type="ECO:0000256" key="7">
    <source>
        <dbReference type="ARBA" id="ARBA00022692"/>
    </source>
</evidence>
<keyword evidence="2" id="KW-0813">Transport</keyword>
<evidence type="ECO:0000256" key="6">
    <source>
        <dbReference type="ARBA" id="ARBA00022683"/>
    </source>
</evidence>
<keyword evidence="10 17" id="KW-0472">Membrane</keyword>
<dbReference type="CDD" id="cd00212">
    <property type="entry name" value="PTS_IIB_glc"/>
    <property type="match status" value="1"/>
</dbReference>
<dbReference type="GO" id="GO:0090589">
    <property type="term" value="F:protein-phosphocysteine-trehalose phosphotransferase system transporter activity"/>
    <property type="evidence" value="ECO:0007669"/>
    <property type="project" value="TreeGrafter"/>
</dbReference>
<feature type="transmembrane region" description="Helical" evidence="17">
    <location>
        <begin position="384"/>
        <end position="407"/>
    </location>
</feature>
<dbReference type="InterPro" id="IPR001127">
    <property type="entry name" value="PTS_EIIA_1_perm"/>
</dbReference>
<dbReference type="InterPro" id="IPR050558">
    <property type="entry name" value="PTS_Sugar-Specific_Components"/>
</dbReference>
<name>A0A679IME8_9ENTE</name>
<evidence type="ECO:0000256" key="11">
    <source>
        <dbReference type="ARBA" id="ARBA00044053"/>
    </source>
</evidence>
<dbReference type="PROSITE" id="PS01035">
    <property type="entry name" value="PTS_EIIB_TYPE_1_CYS"/>
    <property type="match status" value="1"/>
</dbReference>
<dbReference type="FunFam" id="3.30.1360.60:FF:000001">
    <property type="entry name" value="PTS system glucose-specific IIBC component PtsG"/>
    <property type="match status" value="1"/>
</dbReference>
<evidence type="ECO:0000256" key="17">
    <source>
        <dbReference type="SAM" id="Phobius"/>
    </source>
</evidence>
<dbReference type="InterPro" id="IPR001996">
    <property type="entry name" value="PTS_IIB_1"/>
</dbReference>
<dbReference type="GO" id="GO:0009401">
    <property type="term" value="P:phosphoenolpyruvate-dependent sugar phosphotransferase system"/>
    <property type="evidence" value="ECO:0007669"/>
    <property type="project" value="UniProtKB-KW"/>
</dbReference>
<keyword evidence="9 17" id="KW-1133">Transmembrane helix</keyword>
<dbReference type="GO" id="GO:0005886">
    <property type="term" value="C:plasma membrane"/>
    <property type="evidence" value="ECO:0007669"/>
    <property type="project" value="UniProtKB-SubCell"/>
</dbReference>
<evidence type="ECO:0000259" key="20">
    <source>
        <dbReference type="PROSITE" id="PS51103"/>
    </source>
</evidence>
<dbReference type="Pfam" id="PF02378">
    <property type="entry name" value="PTS_EIIC"/>
    <property type="match status" value="1"/>
</dbReference>
<keyword evidence="22" id="KW-1185">Reference proteome</keyword>
<evidence type="ECO:0000256" key="13">
    <source>
        <dbReference type="ARBA" id="ARBA00048931"/>
    </source>
</evidence>
<gene>
    <name evidence="21" type="primary">bglC</name>
    <name evidence="21" type="ORF">EsVE80_14440</name>
</gene>
<keyword evidence="6" id="KW-0598">Phosphotransferase system</keyword>
<feature type="domain" description="PTS EIIB type-1" evidence="19">
    <location>
        <begin position="6"/>
        <end position="88"/>
    </location>
</feature>
<dbReference type="KEGG" id="esg:EsVE80_14440"/>
<organism evidence="21 22">
    <name type="scientific">Enterococcus saigonensis</name>
    <dbReference type="NCBI Taxonomy" id="1805431"/>
    <lineage>
        <taxon>Bacteria</taxon>
        <taxon>Bacillati</taxon>
        <taxon>Bacillota</taxon>
        <taxon>Bacilli</taxon>
        <taxon>Lactobacillales</taxon>
        <taxon>Enterococcaceae</taxon>
        <taxon>Enterococcus</taxon>
    </lineage>
</organism>
<keyword evidence="5" id="KW-0808">Transferase</keyword>
<comment type="catalytic activity">
    <reaction evidence="13">
        <text>N(pros)-phospho-L-histidyl-[protein](out) + sucrose = sucrose 6(G)-phosphate(in) + L-histidyl-[protein]</text>
        <dbReference type="Rhea" id="RHEA:49236"/>
        <dbReference type="Rhea" id="RHEA-COMP:9745"/>
        <dbReference type="Rhea" id="RHEA-COMP:9746"/>
        <dbReference type="ChEBI" id="CHEBI:17992"/>
        <dbReference type="ChEBI" id="CHEBI:29979"/>
        <dbReference type="ChEBI" id="CHEBI:64837"/>
        <dbReference type="ChEBI" id="CHEBI:91002"/>
        <dbReference type="EC" id="2.7.1.211"/>
    </reaction>
</comment>
<evidence type="ECO:0000256" key="2">
    <source>
        <dbReference type="ARBA" id="ARBA00022448"/>
    </source>
</evidence>
<evidence type="ECO:0000256" key="8">
    <source>
        <dbReference type="ARBA" id="ARBA00022777"/>
    </source>
</evidence>